<evidence type="ECO:0000313" key="1">
    <source>
        <dbReference type="EMBL" id="TFB22073.1"/>
    </source>
</evidence>
<dbReference type="Pfam" id="PF14149">
    <property type="entry name" value="YhfH"/>
    <property type="match status" value="1"/>
</dbReference>
<evidence type="ECO:0000313" key="2">
    <source>
        <dbReference type="Proteomes" id="UP000297975"/>
    </source>
</evidence>
<sequence>MLLSPIQFFKNLPKKRCSSCKKVMVEQADCYTNKCEKCSTVI</sequence>
<organism evidence="1 2">
    <name type="scientific">Filobacillus milosensis</name>
    <dbReference type="NCBI Taxonomy" id="94137"/>
    <lineage>
        <taxon>Bacteria</taxon>
        <taxon>Bacillati</taxon>
        <taxon>Bacillota</taxon>
        <taxon>Bacilli</taxon>
        <taxon>Bacillales</taxon>
        <taxon>Bacillaceae</taxon>
        <taxon>Filobacillus</taxon>
    </lineage>
</organism>
<reference evidence="1 2" key="1">
    <citation type="submission" date="2019-03" db="EMBL/GenBank/DDBJ databases">
        <authorList>
            <person name="He R.-H."/>
        </authorList>
    </citation>
    <scope>NUCLEOTIDE SEQUENCE [LARGE SCALE GENOMIC DNA]</scope>
    <source>
        <strain evidence="2">SH 714</strain>
    </source>
</reference>
<dbReference type="Proteomes" id="UP000297975">
    <property type="component" value="Unassembled WGS sequence"/>
</dbReference>
<dbReference type="OrthoDB" id="1122256at2"/>
<dbReference type="InterPro" id="IPR025432">
    <property type="entry name" value="YhfH-like"/>
</dbReference>
<gene>
    <name evidence="1" type="ORF">E3U55_07160</name>
</gene>
<protein>
    <submittedName>
        <fullName evidence="1">YhfH family protein</fullName>
    </submittedName>
</protein>
<proteinExistence type="predicted"/>
<dbReference type="AlphaFoldDB" id="A0A4Y8ILF4"/>
<accession>A0A4Y8ILF4</accession>
<keyword evidence="2" id="KW-1185">Reference proteome</keyword>
<dbReference type="RefSeq" id="WP_134339748.1">
    <property type="nucleotide sequence ID" value="NZ_SOPW01000006.1"/>
</dbReference>
<name>A0A4Y8ILF4_9BACI</name>
<dbReference type="EMBL" id="SOPW01000006">
    <property type="protein sequence ID" value="TFB22073.1"/>
    <property type="molecule type" value="Genomic_DNA"/>
</dbReference>
<comment type="caution">
    <text evidence="1">The sequence shown here is derived from an EMBL/GenBank/DDBJ whole genome shotgun (WGS) entry which is preliminary data.</text>
</comment>